<protein>
    <submittedName>
        <fullName evidence="1">Uncharacterized protein</fullName>
    </submittedName>
</protein>
<proteinExistence type="predicted"/>
<sequence>MDVRVNKNEKKIEWNVGSRTITIHNAHVLYAFKHGKNLLMVKEKYESSESGFSIYDKCGNLVVSYKYLGDSLTFREVNIADIKGAIISADYEEEKRMVIILKELEETRSLLIYDEQGDFIAEIVSPQGYTFVSLKNSDGNIMVVAQGTSDMTRDSFGRNDWNFVIDFENFYVQKKSITQ</sequence>
<reference evidence="1" key="1">
    <citation type="submission" date="2021-10" db="EMBL/GenBank/DDBJ databases">
        <title>Collection of gut derived symbiotic bacterial strains cultured from healthy donors.</title>
        <authorList>
            <person name="Lin H."/>
            <person name="Littmann E."/>
            <person name="Kohout C."/>
            <person name="Pamer E.G."/>
        </authorList>
    </citation>
    <scope>NUCLEOTIDE SEQUENCE</scope>
    <source>
        <strain evidence="1">DFI.7.28A</strain>
    </source>
</reference>
<gene>
    <name evidence="1" type="ORF">LIZ82_15140</name>
</gene>
<name>A0AAW4URL5_9FIRM</name>
<dbReference type="EMBL" id="JAJCJQ010000040">
    <property type="protein sequence ID" value="MCB6962211.1"/>
    <property type="molecule type" value="Genomic_DNA"/>
</dbReference>
<dbReference type="RefSeq" id="WP_306783467.1">
    <property type="nucleotide sequence ID" value="NZ_JAJCJQ010000040.1"/>
</dbReference>
<dbReference type="Proteomes" id="UP001197741">
    <property type="component" value="Unassembled WGS sequence"/>
</dbReference>
<evidence type="ECO:0000313" key="2">
    <source>
        <dbReference type="Proteomes" id="UP001197741"/>
    </source>
</evidence>
<dbReference type="AlphaFoldDB" id="A0AAW4URL5"/>
<comment type="caution">
    <text evidence="1">The sequence shown here is derived from an EMBL/GenBank/DDBJ whole genome shotgun (WGS) entry which is preliminary data.</text>
</comment>
<organism evidence="1 2">
    <name type="scientific">Agathobacter rectalis</name>
    <dbReference type="NCBI Taxonomy" id="39491"/>
    <lineage>
        <taxon>Bacteria</taxon>
        <taxon>Bacillati</taxon>
        <taxon>Bacillota</taxon>
        <taxon>Clostridia</taxon>
        <taxon>Lachnospirales</taxon>
        <taxon>Lachnospiraceae</taxon>
        <taxon>Agathobacter</taxon>
    </lineage>
</organism>
<accession>A0AAW4URL5</accession>
<evidence type="ECO:0000313" key="1">
    <source>
        <dbReference type="EMBL" id="MCB6962211.1"/>
    </source>
</evidence>